<organism evidence="1">
    <name type="scientific">Arundo donax</name>
    <name type="common">Giant reed</name>
    <name type="synonym">Donax arundinaceus</name>
    <dbReference type="NCBI Taxonomy" id="35708"/>
    <lineage>
        <taxon>Eukaryota</taxon>
        <taxon>Viridiplantae</taxon>
        <taxon>Streptophyta</taxon>
        <taxon>Embryophyta</taxon>
        <taxon>Tracheophyta</taxon>
        <taxon>Spermatophyta</taxon>
        <taxon>Magnoliopsida</taxon>
        <taxon>Liliopsida</taxon>
        <taxon>Poales</taxon>
        <taxon>Poaceae</taxon>
        <taxon>PACMAD clade</taxon>
        <taxon>Arundinoideae</taxon>
        <taxon>Arundineae</taxon>
        <taxon>Arundo</taxon>
    </lineage>
</organism>
<dbReference type="AlphaFoldDB" id="A0A0A9BJH7"/>
<reference evidence="1" key="1">
    <citation type="submission" date="2014-09" db="EMBL/GenBank/DDBJ databases">
        <authorList>
            <person name="Magalhaes I.L.F."/>
            <person name="Oliveira U."/>
            <person name="Santos F.R."/>
            <person name="Vidigal T.H.D.A."/>
            <person name="Brescovit A.D."/>
            <person name="Santos A.J."/>
        </authorList>
    </citation>
    <scope>NUCLEOTIDE SEQUENCE</scope>
    <source>
        <tissue evidence="1">Shoot tissue taken approximately 20 cm above the soil surface</tissue>
    </source>
</reference>
<sequence length="56" mass="6834">MAWPCCLFFLFEIDENLQTPPITEYVIPRFLIFFKCEVFADKRHHLDFLYIKFSIS</sequence>
<proteinExistence type="predicted"/>
<reference evidence="1" key="2">
    <citation type="journal article" date="2015" name="Data Brief">
        <title>Shoot transcriptome of the giant reed, Arundo donax.</title>
        <authorList>
            <person name="Barrero R.A."/>
            <person name="Guerrero F.D."/>
            <person name="Moolhuijzen P."/>
            <person name="Goolsby J.A."/>
            <person name="Tidwell J."/>
            <person name="Bellgard S.E."/>
            <person name="Bellgard M.I."/>
        </authorList>
    </citation>
    <scope>NUCLEOTIDE SEQUENCE</scope>
    <source>
        <tissue evidence="1">Shoot tissue taken approximately 20 cm above the soil surface</tissue>
    </source>
</reference>
<accession>A0A0A9BJH7</accession>
<dbReference type="EMBL" id="GBRH01236515">
    <property type="protein sequence ID" value="JAD61380.1"/>
    <property type="molecule type" value="Transcribed_RNA"/>
</dbReference>
<protein>
    <submittedName>
        <fullName evidence="1">Uncharacterized protein</fullName>
    </submittedName>
</protein>
<name>A0A0A9BJH7_ARUDO</name>
<evidence type="ECO:0000313" key="1">
    <source>
        <dbReference type="EMBL" id="JAD61380.1"/>
    </source>
</evidence>